<feature type="domain" description="SH3b" evidence="2">
    <location>
        <begin position="31"/>
        <end position="107"/>
    </location>
</feature>
<dbReference type="InterPro" id="IPR003646">
    <property type="entry name" value="SH3-like_bac-type"/>
</dbReference>
<dbReference type="Gene3D" id="2.30.30.40">
    <property type="entry name" value="SH3 Domains"/>
    <property type="match status" value="1"/>
</dbReference>
<proteinExistence type="predicted"/>
<name>A0A1C4YKL7_9ACTN</name>
<dbReference type="PROSITE" id="PS51781">
    <property type="entry name" value="SH3B"/>
    <property type="match status" value="1"/>
</dbReference>
<evidence type="ECO:0000313" key="4">
    <source>
        <dbReference type="Proteomes" id="UP000198864"/>
    </source>
</evidence>
<evidence type="ECO:0000259" key="2">
    <source>
        <dbReference type="PROSITE" id="PS51781"/>
    </source>
</evidence>
<feature type="chain" id="PRO_5008709273" evidence="1">
    <location>
        <begin position="32"/>
        <end position="115"/>
    </location>
</feature>
<reference evidence="3 4" key="1">
    <citation type="submission" date="2016-06" db="EMBL/GenBank/DDBJ databases">
        <authorList>
            <person name="Kjaerup R.B."/>
            <person name="Dalgaard T.S."/>
            <person name="Juul-Madsen H.R."/>
        </authorList>
    </citation>
    <scope>NUCLEOTIDE SEQUENCE [LARGE SCALE GENOMIC DNA]</scope>
    <source>
        <strain evidence="3 4">DSM 44871</strain>
    </source>
</reference>
<sequence length="115" mass="12268">MKVIGKIPRAIAMIAATVCLGLVSTGTPALAAPYTVWAWHDANVRSNTSTSASIVGKIYASNGYPAQCYVIGQTVKDLGYTNKYWVLIDLKNGGHGWVSGIYLQGDQMGNVNTEC</sequence>
<dbReference type="RefSeq" id="WP_141710405.1">
    <property type="nucleotide sequence ID" value="NZ_FMCR01000004.1"/>
</dbReference>
<dbReference type="EMBL" id="FMCR01000004">
    <property type="protein sequence ID" value="SCF21269.1"/>
    <property type="molecule type" value="Genomic_DNA"/>
</dbReference>
<dbReference type="AlphaFoldDB" id="A0A1C4YKL7"/>
<accession>A0A1C4YKL7</accession>
<keyword evidence="1" id="KW-0732">Signal</keyword>
<evidence type="ECO:0000313" key="3">
    <source>
        <dbReference type="EMBL" id="SCF21269.1"/>
    </source>
</evidence>
<evidence type="ECO:0000256" key="1">
    <source>
        <dbReference type="SAM" id="SignalP"/>
    </source>
</evidence>
<dbReference type="Proteomes" id="UP000198864">
    <property type="component" value="Unassembled WGS sequence"/>
</dbReference>
<protein>
    <submittedName>
        <fullName evidence="3">Bacterial SH3 domain</fullName>
    </submittedName>
</protein>
<feature type="signal peptide" evidence="1">
    <location>
        <begin position="1"/>
        <end position="31"/>
    </location>
</feature>
<gene>
    <name evidence="3" type="ORF">GA0070561_4316</name>
</gene>
<organism evidence="3 4">
    <name type="scientific">Micromonospora saelicesensis</name>
    <dbReference type="NCBI Taxonomy" id="285676"/>
    <lineage>
        <taxon>Bacteria</taxon>
        <taxon>Bacillati</taxon>
        <taxon>Actinomycetota</taxon>
        <taxon>Actinomycetes</taxon>
        <taxon>Micromonosporales</taxon>
        <taxon>Micromonosporaceae</taxon>
        <taxon>Micromonospora</taxon>
    </lineage>
</organism>